<comment type="caution">
    <text evidence="1">The sequence shown here is derived from an EMBL/GenBank/DDBJ whole genome shotgun (WGS) entry which is preliminary data.</text>
</comment>
<accession>A0A225VDU8</accession>
<dbReference type="Proteomes" id="UP000198211">
    <property type="component" value="Unassembled WGS sequence"/>
</dbReference>
<dbReference type="PANTHER" id="PTHR10492:SF57">
    <property type="entry name" value="ATP-DEPENDENT DNA HELICASE"/>
    <property type="match status" value="1"/>
</dbReference>
<name>A0A225VDU8_9STRA</name>
<keyword evidence="1" id="KW-0347">Helicase</keyword>
<dbReference type="PANTHER" id="PTHR10492">
    <property type="match status" value="1"/>
</dbReference>
<sequence length="496" mass="57099">MIDRGPTASHRDVVVRYQRGGLRRIFETHPLFDPLQYPLIYLRGEVGWSIHTRYIDSVPKGFGDTEYVIEFQKRGLPHAHILVILKGESKPKTSADYDKFVSAELPDREDHPELFETVSSCMIHGPCEKSINSSCTGDDGKSSKLFPIAFVEETRVDRDGYPVYRRRHPGPVESASPQASRLTTIARFVSKRVQNPTARGRRSRREANVVDNRWVVPYNPYLCQKYNCHVNVEICSTVQSVKYLYKYVHKGQDLATVTRQQDTSIYSENDGGADRNSVDEIQQYLNGRYISPPEACWTIFKYDMQEKSHHVHQLPVHEEGKQLAHYSTIAAIQDIIEYNQFTRLTAFFELCGVDSTEGSIARELLYHEVPIYFVWKKRGNRFHWFKRSRGGDKAIGRMNSVSPRDVNRYYLRILLCYRRGPTSYENLGTVDGVVHETYKDAALAMGLLESDEENDRCLTEATTFQMPQQLRHLFAVLFVYCAPASPETLWNKHLPA</sequence>
<reference evidence="2" key="1">
    <citation type="submission" date="2017-03" db="EMBL/GenBank/DDBJ databases">
        <title>Phytopthora megakarya and P. palmivora, two closely related causual agents of cacao black pod achieved similar genome size and gene model numbers by different mechanisms.</title>
        <authorList>
            <person name="Ali S."/>
            <person name="Shao J."/>
            <person name="Larry D.J."/>
            <person name="Kronmiller B."/>
            <person name="Shen D."/>
            <person name="Strem M.D."/>
            <person name="Melnick R.L."/>
            <person name="Guiltinan M.J."/>
            <person name="Tyler B.M."/>
            <person name="Meinhardt L.W."/>
            <person name="Bailey B.A."/>
        </authorList>
    </citation>
    <scope>NUCLEOTIDE SEQUENCE [LARGE SCALE GENOMIC DNA]</scope>
    <source>
        <strain evidence="2">zdho120</strain>
    </source>
</reference>
<keyword evidence="1" id="KW-0378">Hydrolase</keyword>
<proteinExistence type="predicted"/>
<dbReference type="AlphaFoldDB" id="A0A225VDU8"/>
<evidence type="ECO:0000313" key="1">
    <source>
        <dbReference type="EMBL" id="OWZ02650.1"/>
    </source>
</evidence>
<dbReference type="GO" id="GO:0004386">
    <property type="term" value="F:helicase activity"/>
    <property type="evidence" value="ECO:0007669"/>
    <property type="project" value="UniProtKB-KW"/>
</dbReference>
<protein>
    <submittedName>
        <fullName evidence="1">Helitron helicase</fullName>
    </submittedName>
</protein>
<keyword evidence="2" id="KW-1185">Reference proteome</keyword>
<evidence type="ECO:0000313" key="2">
    <source>
        <dbReference type="Proteomes" id="UP000198211"/>
    </source>
</evidence>
<dbReference type="EMBL" id="NBNE01006025">
    <property type="protein sequence ID" value="OWZ02650.1"/>
    <property type="molecule type" value="Genomic_DNA"/>
</dbReference>
<gene>
    <name evidence="1" type="ORF">PHMEG_00025750</name>
</gene>
<organism evidence="1 2">
    <name type="scientific">Phytophthora megakarya</name>
    <dbReference type="NCBI Taxonomy" id="4795"/>
    <lineage>
        <taxon>Eukaryota</taxon>
        <taxon>Sar</taxon>
        <taxon>Stramenopiles</taxon>
        <taxon>Oomycota</taxon>
        <taxon>Peronosporomycetes</taxon>
        <taxon>Peronosporales</taxon>
        <taxon>Peronosporaceae</taxon>
        <taxon>Phytophthora</taxon>
    </lineage>
</organism>
<keyword evidence="1" id="KW-0547">Nucleotide-binding</keyword>
<dbReference type="OrthoDB" id="128836at2759"/>
<keyword evidence="1" id="KW-0067">ATP-binding</keyword>